<dbReference type="Pfam" id="PF07650">
    <property type="entry name" value="KH_2"/>
    <property type="match status" value="1"/>
</dbReference>
<gene>
    <name evidence="6 11" type="primary">era</name>
    <name evidence="11" type="ORF">IAB07_03800</name>
</gene>
<dbReference type="Pfam" id="PF01926">
    <property type="entry name" value="MMR_HSR1"/>
    <property type="match status" value="1"/>
</dbReference>
<comment type="similarity">
    <text evidence="1 6 7 8">Belongs to the TRAFAC class TrmE-Era-EngA-EngB-Septin-like GTPase superfamily. Era GTPase family.</text>
</comment>
<evidence type="ECO:0000256" key="2">
    <source>
        <dbReference type="ARBA" id="ARBA00020484"/>
    </source>
</evidence>
<dbReference type="NCBIfam" id="TIGR00231">
    <property type="entry name" value="small_GTP"/>
    <property type="match status" value="1"/>
</dbReference>
<feature type="binding site" evidence="6">
    <location>
        <begin position="10"/>
        <end position="17"/>
    </location>
    <ligand>
        <name>GTP</name>
        <dbReference type="ChEBI" id="CHEBI:37565"/>
    </ligand>
</feature>
<dbReference type="SUPFAM" id="SSF54814">
    <property type="entry name" value="Prokaryotic type KH domain (KH-domain type II)"/>
    <property type="match status" value="1"/>
</dbReference>
<dbReference type="NCBIfam" id="TIGR00436">
    <property type="entry name" value="era"/>
    <property type="match status" value="1"/>
</dbReference>
<feature type="region of interest" description="G1" evidence="7">
    <location>
        <begin position="10"/>
        <end position="17"/>
    </location>
</feature>
<organism evidence="11 12">
    <name type="scientific">Candidatus Caccalectryoclostridium excrementigallinarum</name>
    <dbReference type="NCBI Taxonomy" id="2840710"/>
    <lineage>
        <taxon>Bacteria</taxon>
        <taxon>Bacillati</taxon>
        <taxon>Bacillota</taxon>
        <taxon>Clostridia</taxon>
        <taxon>Christensenellales</taxon>
        <taxon>Christensenellaceae</taxon>
        <taxon>Christensenellaceae incertae sedis</taxon>
        <taxon>Candidatus Caccalectryoclostridium</taxon>
    </lineage>
</organism>
<dbReference type="InterPro" id="IPR009019">
    <property type="entry name" value="KH_sf_prok-type"/>
</dbReference>
<feature type="region of interest" description="G4" evidence="7">
    <location>
        <begin position="123"/>
        <end position="126"/>
    </location>
</feature>
<dbReference type="SUPFAM" id="SSF52540">
    <property type="entry name" value="P-loop containing nucleoside triphosphate hydrolases"/>
    <property type="match status" value="1"/>
</dbReference>
<evidence type="ECO:0000313" key="12">
    <source>
        <dbReference type="Proteomes" id="UP000824145"/>
    </source>
</evidence>
<comment type="caution">
    <text evidence="11">The sequence shown here is derived from an EMBL/GenBank/DDBJ whole genome shotgun (WGS) entry which is preliminary data.</text>
</comment>
<evidence type="ECO:0000256" key="8">
    <source>
        <dbReference type="RuleBase" id="RU003761"/>
    </source>
</evidence>
<name>A0A9D1MLT9_9FIRM</name>
<keyword evidence="6" id="KW-0690">Ribosome biogenesis</keyword>
<dbReference type="PANTHER" id="PTHR42698">
    <property type="entry name" value="GTPASE ERA"/>
    <property type="match status" value="1"/>
</dbReference>
<evidence type="ECO:0000256" key="1">
    <source>
        <dbReference type="ARBA" id="ARBA00007921"/>
    </source>
</evidence>
<evidence type="ECO:0000313" key="11">
    <source>
        <dbReference type="EMBL" id="HIU62875.1"/>
    </source>
</evidence>
<reference evidence="11" key="2">
    <citation type="journal article" date="2021" name="PeerJ">
        <title>Extensive microbial diversity within the chicken gut microbiome revealed by metagenomics and culture.</title>
        <authorList>
            <person name="Gilroy R."/>
            <person name="Ravi A."/>
            <person name="Getino M."/>
            <person name="Pursley I."/>
            <person name="Horton D.L."/>
            <person name="Alikhan N.F."/>
            <person name="Baker D."/>
            <person name="Gharbi K."/>
            <person name="Hall N."/>
            <person name="Watson M."/>
            <person name="Adriaenssens E.M."/>
            <person name="Foster-Nyarko E."/>
            <person name="Jarju S."/>
            <person name="Secka A."/>
            <person name="Antonio M."/>
            <person name="Oren A."/>
            <person name="Chaudhuri R.R."/>
            <person name="La Ragione R."/>
            <person name="Hildebrand F."/>
            <person name="Pallen M.J."/>
        </authorList>
    </citation>
    <scope>NUCLEOTIDE SEQUENCE</scope>
    <source>
        <strain evidence="11">9366</strain>
    </source>
</reference>
<keyword evidence="6" id="KW-0699">rRNA-binding</keyword>
<sequence>MKSGFIAVTGKANAGKSTLVNALVGEKVSIVSRKPQTTRDKITGILNGEEKGERFQAVFIDTPGLHRAENKLSQYMMREAESACEGADVVLYLLACDREPDSHDDERIRAYAALGIPFILAVSKSDLGGEDAVPRRIERYKSLEGIDAVVPVCARTGKGLDALKSEIVRFLPEGQPYFDEDVYTDRTMRFMAAEIIREKALFELSDELPYGIGVNINKFSADEKGVTQIDADIVCEKKAHKPMVIGKGGAMLKKIGSSARFELEKLTGGKVFLTLWVRVKPDWRDDASVMRRLGYDDRRK</sequence>
<dbReference type="CDD" id="cd22534">
    <property type="entry name" value="KH-II_Era"/>
    <property type="match status" value="1"/>
</dbReference>
<keyword evidence="6" id="KW-1003">Cell membrane</keyword>
<dbReference type="InterPro" id="IPR005662">
    <property type="entry name" value="GTPase_Era-like"/>
</dbReference>
<dbReference type="GO" id="GO:0043024">
    <property type="term" value="F:ribosomal small subunit binding"/>
    <property type="evidence" value="ECO:0007669"/>
    <property type="project" value="TreeGrafter"/>
</dbReference>
<comment type="subcellular location">
    <subcellularLocation>
        <location evidence="6">Cytoplasm</location>
    </subcellularLocation>
    <subcellularLocation>
        <location evidence="6">Cell membrane</location>
        <topology evidence="6">Peripheral membrane protein</topology>
    </subcellularLocation>
</comment>
<dbReference type="InterPro" id="IPR030388">
    <property type="entry name" value="G_ERA_dom"/>
</dbReference>
<keyword evidence="5 6" id="KW-0342">GTP-binding</keyword>
<comment type="subunit">
    <text evidence="6">Monomer.</text>
</comment>
<feature type="domain" description="Era-type G" evidence="10">
    <location>
        <begin position="2"/>
        <end position="173"/>
    </location>
</feature>
<dbReference type="Gene3D" id="3.40.50.300">
    <property type="entry name" value="P-loop containing nucleotide triphosphate hydrolases"/>
    <property type="match status" value="1"/>
</dbReference>
<dbReference type="InterPro" id="IPR005225">
    <property type="entry name" value="Small_GTP-bd"/>
</dbReference>
<dbReference type="GO" id="GO:0005886">
    <property type="term" value="C:plasma membrane"/>
    <property type="evidence" value="ECO:0007669"/>
    <property type="project" value="UniProtKB-SubCell"/>
</dbReference>
<feature type="domain" description="KH type-2" evidence="9">
    <location>
        <begin position="204"/>
        <end position="281"/>
    </location>
</feature>
<dbReference type="GO" id="GO:0003924">
    <property type="term" value="F:GTPase activity"/>
    <property type="evidence" value="ECO:0007669"/>
    <property type="project" value="UniProtKB-UniRule"/>
</dbReference>
<dbReference type="AlphaFoldDB" id="A0A9D1MLT9"/>
<dbReference type="Proteomes" id="UP000824145">
    <property type="component" value="Unassembled WGS sequence"/>
</dbReference>
<feature type="region of interest" description="G2" evidence="7">
    <location>
        <begin position="36"/>
        <end position="40"/>
    </location>
</feature>
<evidence type="ECO:0000256" key="3">
    <source>
        <dbReference type="ARBA" id="ARBA00022741"/>
    </source>
</evidence>
<dbReference type="Gene3D" id="3.30.300.20">
    <property type="match status" value="1"/>
</dbReference>
<keyword evidence="4 6" id="KW-0694">RNA-binding</keyword>
<feature type="binding site" evidence="6">
    <location>
        <begin position="61"/>
        <end position="65"/>
    </location>
    <ligand>
        <name>GTP</name>
        <dbReference type="ChEBI" id="CHEBI:37565"/>
    </ligand>
</feature>
<dbReference type="GO" id="GO:0005525">
    <property type="term" value="F:GTP binding"/>
    <property type="evidence" value="ECO:0007669"/>
    <property type="project" value="UniProtKB-UniRule"/>
</dbReference>
<dbReference type="HAMAP" id="MF_00367">
    <property type="entry name" value="GTPase_Era"/>
    <property type="match status" value="1"/>
</dbReference>
<evidence type="ECO:0000256" key="6">
    <source>
        <dbReference type="HAMAP-Rule" id="MF_00367"/>
    </source>
</evidence>
<comment type="function">
    <text evidence="6">An essential GTPase that binds both GDP and GTP, with rapid nucleotide exchange. Plays a role in 16S rRNA processing and 30S ribosomal subunit biogenesis and possibly also in cell cycle regulation and energy metabolism.</text>
</comment>
<evidence type="ECO:0000256" key="4">
    <source>
        <dbReference type="ARBA" id="ARBA00022884"/>
    </source>
</evidence>
<dbReference type="NCBIfam" id="NF000908">
    <property type="entry name" value="PRK00089.1"/>
    <property type="match status" value="1"/>
</dbReference>
<dbReference type="CDD" id="cd04163">
    <property type="entry name" value="Era"/>
    <property type="match status" value="1"/>
</dbReference>
<keyword evidence="6" id="KW-0963">Cytoplasm</keyword>
<evidence type="ECO:0000256" key="5">
    <source>
        <dbReference type="ARBA" id="ARBA00023134"/>
    </source>
</evidence>
<evidence type="ECO:0000259" key="10">
    <source>
        <dbReference type="PROSITE" id="PS51713"/>
    </source>
</evidence>
<dbReference type="InterPro" id="IPR027417">
    <property type="entry name" value="P-loop_NTPase"/>
</dbReference>
<feature type="region of interest" description="G3" evidence="7">
    <location>
        <begin position="61"/>
        <end position="64"/>
    </location>
</feature>
<dbReference type="GO" id="GO:0070181">
    <property type="term" value="F:small ribosomal subunit rRNA binding"/>
    <property type="evidence" value="ECO:0007669"/>
    <property type="project" value="UniProtKB-UniRule"/>
</dbReference>
<dbReference type="EMBL" id="DVNJ01000020">
    <property type="protein sequence ID" value="HIU62875.1"/>
    <property type="molecule type" value="Genomic_DNA"/>
</dbReference>
<evidence type="ECO:0000259" key="9">
    <source>
        <dbReference type="PROSITE" id="PS50823"/>
    </source>
</evidence>
<dbReference type="InterPro" id="IPR006073">
    <property type="entry name" value="GTP-bd"/>
</dbReference>
<dbReference type="GO" id="GO:0000028">
    <property type="term" value="P:ribosomal small subunit assembly"/>
    <property type="evidence" value="ECO:0007669"/>
    <property type="project" value="TreeGrafter"/>
</dbReference>
<dbReference type="GO" id="GO:0005829">
    <property type="term" value="C:cytosol"/>
    <property type="evidence" value="ECO:0007669"/>
    <property type="project" value="TreeGrafter"/>
</dbReference>
<dbReference type="PROSITE" id="PS50823">
    <property type="entry name" value="KH_TYPE_2"/>
    <property type="match status" value="1"/>
</dbReference>
<reference evidence="11" key="1">
    <citation type="submission" date="2020-10" db="EMBL/GenBank/DDBJ databases">
        <authorList>
            <person name="Gilroy R."/>
        </authorList>
    </citation>
    <scope>NUCLEOTIDE SEQUENCE</scope>
    <source>
        <strain evidence="11">9366</strain>
    </source>
</reference>
<keyword evidence="3 6" id="KW-0547">Nucleotide-binding</keyword>
<dbReference type="InterPro" id="IPR004044">
    <property type="entry name" value="KH_dom_type_2"/>
</dbReference>
<accession>A0A9D1MLT9</accession>
<feature type="binding site" evidence="6">
    <location>
        <begin position="123"/>
        <end position="126"/>
    </location>
    <ligand>
        <name>GTP</name>
        <dbReference type="ChEBI" id="CHEBI:37565"/>
    </ligand>
</feature>
<dbReference type="InterPro" id="IPR015946">
    <property type="entry name" value="KH_dom-like_a/b"/>
</dbReference>
<protein>
    <recommendedName>
        <fullName evidence="2 6">GTPase Era</fullName>
    </recommendedName>
</protein>
<dbReference type="PANTHER" id="PTHR42698:SF1">
    <property type="entry name" value="GTPASE ERA, MITOCHONDRIAL"/>
    <property type="match status" value="1"/>
</dbReference>
<evidence type="ECO:0000256" key="7">
    <source>
        <dbReference type="PROSITE-ProRule" id="PRU01050"/>
    </source>
</evidence>
<feature type="region of interest" description="G5" evidence="7">
    <location>
        <begin position="152"/>
        <end position="154"/>
    </location>
</feature>
<dbReference type="PROSITE" id="PS51713">
    <property type="entry name" value="G_ERA"/>
    <property type="match status" value="1"/>
</dbReference>
<keyword evidence="6" id="KW-0472">Membrane</keyword>
<proteinExistence type="inferred from homology"/>